<feature type="compositionally biased region" description="Polar residues" evidence="1">
    <location>
        <begin position="33"/>
        <end position="46"/>
    </location>
</feature>
<feature type="compositionally biased region" description="Basic and acidic residues" evidence="1">
    <location>
        <begin position="151"/>
        <end position="170"/>
    </location>
</feature>
<name>A0A1E1MDD4_RHYSE</name>
<keyword evidence="3" id="KW-1185">Reference proteome</keyword>
<accession>A0A1E1MDD4</accession>
<proteinExistence type="predicted"/>
<dbReference type="EMBL" id="FJVC01000275">
    <property type="protein sequence ID" value="CZT47119.1"/>
    <property type="molecule type" value="Genomic_DNA"/>
</dbReference>
<reference evidence="3" key="1">
    <citation type="submission" date="2016-03" db="EMBL/GenBank/DDBJ databases">
        <authorList>
            <person name="Guldener U."/>
        </authorList>
    </citation>
    <scope>NUCLEOTIDE SEQUENCE [LARGE SCALE GENOMIC DNA]</scope>
</reference>
<gene>
    <name evidence="2" type="ORF">RSE6_07648</name>
</gene>
<feature type="compositionally biased region" description="Basic and acidic residues" evidence="1">
    <location>
        <begin position="56"/>
        <end position="69"/>
    </location>
</feature>
<evidence type="ECO:0000256" key="1">
    <source>
        <dbReference type="SAM" id="MobiDB-lite"/>
    </source>
</evidence>
<feature type="compositionally biased region" description="Basic and acidic residues" evidence="1">
    <location>
        <begin position="115"/>
        <end position="135"/>
    </location>
</feature>
<organism evidence="2 3">
    <name type="scientific">Rhynchosporium secalis</name>
    <name type="common">Barley scald fungus</name>
    <dbReference type="NCBI Taxonomy" id="38038"/>
    <lineage>
        <taxon>Eukaryota</taxon>
        <taxon>Fungi</taxon>
        <taxon>Dikarya</taxon>
        <taxon>Ascomycota</taxon>
        <taxon>Pezizomycotina</taxon>
        <taxon>Leotiomycetes</taxon>
        <taxon>Helotiales</taxon>
        <taxon>Ploettnerulaceae</taxon>
        <taxon>Rhynchosporium</taxon>
    </lineage>
</organism>
<evidence type="ECO:0000313" key="3">
    <source>
        <dbReference type="Proteomes" id="UP000177625"/>
    </source>
</evidence>
<evidence type="ECO:0000313" key="2">
    <source>
        <dbReference type="EMBL" id="CZT47119.1"/>
    </source>
</evidence>
<protein>
    <submittedName>
        <fullName evidence="2">Uncharacterized protein</fullName>
    </submittedName>
</protein>
<dbReference type="AlphaFoldDB" id="A0A1E1MDD4"/>
<sequence length="207" mass="24758">MCTKIVTRYGCGHKTTTKDERCHRRPNCRSNVNLSSEMSDRCSSCRNRGGRTVKSGHREVEPHRHREEREETDSDGGRTVKPGHRERKPVHRNREKKERRKEEMDSDEDQSDGGVRLDGKKPITKARKERERSQSDEESDEKEVKRRPREKRQNMRTREKKETRREKSDRDEEEEDIPRSNTRAWVERYHRTGKTNKRKDETESDTD</sequence>
<feature type="region of interest" description="Disordered" evidence="1">
    <location>
        <begin position="33"/>
        <end position="207"/>
    </location>
</feature>
<feature type="compositionally biased region" description="Basic residues" evidence="1">
    <location>
        <begin position="81"/>
        <end position="99"/>
    </location>
</feature>
<dbReference type="Proteomes" id="UP000177625">
    <property type="component" value="Unassembled WGS sequence"/>
</dbReference>